<dbReference type="Proteomes" id="UP000015347">
    <property type="component" value="Unassembled WGS sequence"/>
</dbReference>
<evidence type="ECO:0000313" key="2">
    <source>
        <dbReference type="Proteomes" id="UP000015347"/>
    </source>
</evidence>
<name>S9QDN1_9RHOB</name>
<gene>
    <name evidence="1" type="ORF">Salmuc_04750</name>
</gene>
<accession>S9QDN1</accession>
<comment type="caution">
    <text evidence="1">The sequence shown here is derived from an EMBL/GenBank/DDBJ whole genome shotgun (WGS) entry which is preliminary data.</text>
</comment>
<keyword evidence="2" id="KW-1185">Reference proteome</keyword>
<protein>
    <submittedName>
        <fullName evidence="1">Uncharacterized protein</fullName>
    </submittedName>
</protein>
<dbReference type="STRING" id="1123237.Salmuc_04750"/>
<proteinExistence type="predicted"/>
<evidence type="ECO:0000313" key="1">
    <source>
        <dbReference type="EMBL" id="EPX79531.1"/>
    </source>
</evidence>
<organism evidence="1 2">
    <name type="scientific">Salipiger mucosus DSM 16094</name>
    <dbReference type="NCBI Taxonomy" id="1123237"/>
    <lineage>
        <taxon>Bacteria</taxon>
        <taxon>Pseudomonadati</taxon>
        <taxon>Pseudomonadota</taxon>
        <taxon>Alphaproteobacteria</taxon>
        <taxon>Rhodobacterales</taxon>
        <taxon>Roseobacteraceae</taxon>
        <taxon>Salipiger</taxon>
    </lineage>
</organism>
<dbReference type="AlphaFoldDB" id="S9QDN1"/>
<dbReference type="EMBL" id="APVH01000036">
    <property type="protein sequence ID" value="EPX79531.1"/>
    <property type="molecule type" value="Genomic_DNA"/>
</dbReference>
<dbReference type="HOGENOM" id="CLU_2755528_0_0_5"/>
<reference evidence="2" key="1">
    <citation type="journal article" date="2014" name="Stand. Genomic Sci.">
        <title>Genome sequence of the exopolysaccharide-producing Salipiger mucosus type strain (DSM 16094(T)), a moderately halophilic member of the Roseobacter clade.</title>
        <authorList>
            <person name="Riedel T."/>
            <person name="Spring S."/>
            <person name="Fiebig A."/>
            <person name="Petersen J."/>
            <person name="Kyrpides N.C."/>
            <person name="Goker M."/>
            <person name="Klenk H.P."/>
        </authorList>
    </citation>
    <scope>NUCLEOTIDE SEQUENCE [LARGE SCALE GENOMIC DNA]</scope>
    <source>
        <strain evidence="2">DSM 16094</strain>
    </source>
</reference>
<sequence>MECDQGCARRAARQERTAGEFGLSESGHLSLRRNVCFGLDPSFDNMTTEKAENCRCSTVKGRQSGALPFR</sequence>